<protein>
    <recommendedName>
        <fullName evidence="6">Choline transporter-like protein</fullName>
    </recommendedName>
</protein>
<feature type="transmembrane region" description="Helical" evidence="6">
    <location>
        <begin position="394"/>
        <end position="419"/>
    </location>
</feature>
<feature type="transmembrane region" description="Helical" evidence="6">
    <location>
        <begin position="569"/>
        <end position="591"/>
    </location>
</feature>
<evidence type="ECO:0000256" key="1">
    <source>
        <dbReference type="ARBA" id="ARBA00004141"/>
    </source>
</evidence>
<dbReference type="Pfam" id="PF04515">
    <property type="entry name" value="Choline_transpo"/>
    <property type="match status" value="1"/>
</dbReference>
<evidence type="ECO:0000256" key="4">
    <source>
        <dbReference type="ARBA" id="ARBA00022989"/>
    </source>
</evidence>
<proteinExistence type="inferred from homology"/>
<keyword evidence="4 6" id="KW-1133">Transmembrane helix</keyword>
<evidence type="ECO:0000256" key="6">
    <source>
        <dbReference type="RuleBase" id="RU368066"/>
    </source>
</evidence>
<feature type="transmembrane region" description="Helical" evidence="6">
    <location>
        <begin position="54"/>
        <end position="76"/>
    </location>
</feature>
<feature type="transmembrane region" description="Helical" evidence="6">
    <location>
        <begin position="539"/>
        <end position="557"/>
    </location>
</feature>
<reference evidence="7" key="1">
    <citation type="submission" date="2021-06" db="EMBL/GenBank/DDBJ databases">
        <authorList>
            <person name="Hodson N. C."/>
            <person name="Mongue J. A."/>
            <person name="Jaron S. K."/>
        </authorList>
    </citation>
    <scope>NUCLEOTIDE SEQUENCE</scope>
</reference>
<dbReference type="PANTHER" id="PTHR12385">
    <property type="entry name" value="CHOLINE TRANSPORTER-LIKE (SLC FAMILY 44)"/>
    <property type="match status" value="1"/>
</dbReference>
<feature type="transmembrane region" description="Helical" evidence="6">
    <location>
        <begin position="235"/>
        <end position="258"/>
    </location>
</feature>
<keyword evidence="5 6" id="KW-0472">Membrane</keyword>
<accession>A0A8J2JIF2</accession>
<comment type="caution">
    <text evidence="7">The sequence shown here is derived from an EMBL/GenBank/DDBJ whole genome shotgun (WGS) entry which is preliminary data.</text>
</comment>
<evidence type="ECO:0000256" key="2">
    <source>
        <dbReference type="ARBA" id="ARBA00007168"/>
    </source>
</evidence>
<evidence type="ECO:0000256" key="3">
    <source>
        <dbReference type="ARBA" id="ARBA00022692"/>
    </source>
</evidence>
<dbReference type="InterPro" id="IPR007603">
    <property type="entry name" value="Choline_transptr-like"/>
</dbReference>
<evidence type="ECO:0000256" key="5">
    <source>
        <dbReference type="ARBA" id="ARBA00023136"/>
    </source>
</evidence>
<gene>
    <name evidence="7" type="ORF">AFUS01_LOCUS8748</name>
</gene>
<comment type="function">
    <text evidence="6">Choline transporter.</text>
</comment>
<comment type="subcellular location">
    <subcellularLocation>
        <location evidence="6">Cell membrane</location>
        <topology evidence="6">Multi-pass membrane protein</topology>
    </subcellularLocation>
    <subcellularLocation>
        <location evidence="1">Membrane</location>
        <topology evidence="1">Multi-pass membrane protein</topology>
    </subcellularLocation>
</comment>
<evidence type="ECO:0000313" key="8">
    <source>
        <dbReference type="Proteomes" id="UP000708208"/>
    </source>
</evidence>
<keyword evidence="3 6" id="KW-0812">Transmembrane</keyword>
<dbReference type="OrthoDB" id="420519at2759"/>
<dbReference type="PANTHER" id="PTHR12385:SF96">
    <property type="entry name" value="CHOLINE TRANSPORTER-LIKE PROTEIN"/>
    <property type="match status" value="1"/>
</dbReference>
<keyword evidence="8" id="KW-1185">Reference proteome</keyword>
<name>A0A8J2JIF2_9HEXA</name>
<feature type="transmembrane region" description="Helical" evidence="6">
    <location>
        <begin position="285"/>
        <end position="307"/>
    </location>
</feature>
<organism evidence="7 8">
    <name type="scientific">Allacma fusca</name>
    <dbReference type="NCBI Taxonomy" id="39272"/>
    <lineage>
        <taxon>Eukaryota</taxon>
        <taxon>Metazoa</taxon>
        <taxon>Ecdysozoa</taxon>
        <taxon>Arthropoda</taxon>
        <taxon>Hexapoda</taxon>
        <taxon>Collembola</taxon>
        <taxon>Symphypleona</taxon>
        <taxon>Sminthuridae</taxon>
        <taxon>Allacma</taxon>
    </lineage>
</organism>
<feature type="transmembrane region" description="Helical" evidence="6">
    <location>
        <begin position="209"/>
        <end position="228"/>
    </location>
</feature>
<feature type="transmembrane region" description="Helical" evidence="6">
    <location>
        <begin position="439"/>
        <end position="462"/>
    </location>
</feature>
<evidence type="ECO:0000313" key="7">
    <source>
        <dbReference type="EMBL" id="CAG7719422.1"/>
    </source>
</evidence>
<dbReference type="GO" id="GO:0022857">
    <property type="term" value="F:transmembrane transporter activity"/>
    <property type="evidence" value="ECO:0007669"/>
    <property type="project" value="UniProtKB-UniRule"/>
</dbReference>
<comment type="similarity">
    <text evidence="2 6">Belongs to the CTL (choline transporter-like) family.</text>
</comment>
<sequence>MRKTRRYVDPQQSTYDRYRSDHSVGSIEDSVISESNEFNDSNNPLKKRRKCRDVFCLLLFVCFATTMVGVTLYAYLHGDYRRLIYGVDSNCDICGIQNVPKKGFQSSGQDQREFPFLIFQYADDVFYRARIDVPFGADFLNAEIFYVKQCLVTCPPDYKVVMNRCQPNITAEDAISDDGASQARMLRFISGERDILAEISEDLENTWQVIAWMCLVALGTAIIMTMLLRTLAGMIVWIVILGITLSAIGGTTFLWLYYVSITEKDDNLNVHPGDSIWGWERNKKFYTLVSAITSTVITLAILTISIGMRKRISLVIRLFREAGKAVHAMPLILLQPFWTFLALCGVCCASFSLGVLIETAGFEQKYISPEEPTERCKYLKDDILQVSRWLNIFAFFWFTQFIIGCQHFIIAGAISIWFFTRKKSTISWPILRSFDRLVIYHMGSIAMGSLLISIVKFIRLILNFVQKRLSNKNGFCRVLVTICQCCTWCLENCLIFLNRNAYVEIAIYGYGFCKSARHAFQTLVNNALRVAAINSIGDVVLFLAKMVTVIITVLIGYQMLKGRTEVHNIWVPLVIGAGLSYFISHCFISVYEMAIDTIFLCFCEDCARNDGVTKPYFMSRGLMEFVKQSQVNLREITSASSSR</sequence>
<feature type="transmembrane region" description="Helical" evidence="6">
    <location>
        <begin position="328"/>
        <end position="357"/>
    </location>
</feature>
<dbReference type="AlphaFoldDB" id="A0A8J2JIF2"/>
<dbReference type="GO" id="GO:0005886">
    <property type="term" value="C:plasma membrane"/>
    <property type="evidence" value="ECO:0007669"/>
    <property type="project" value="UniProtKB-SubCell"/>
</dbReference>
<dbReference type="EMBL" id="CAJVCH010061293">
    <property type="protein sequence ID" value="CAG7719422.1"/>
    <property type="molecule type" value="Genomic_DNA"/>
</dbReference>
<dbReference type="Proteomes" id="UP000708208">
    <property type="component" value="Unassembled WGS sequence"/>
</dbReference>